<dbReference type="InterPro" id="IPR036390">
    <property type="entry name" value="WH_DNA-bd_sf"/>
</dbReference>
<dbReference type="PANTHER" id="PTHR33154:SF33">
    <property type="entry name" value="TRANSCRIPTIONAL REPRESSOR SDPR"/>
    <property type="match status" value="1"/>
</dbReference>
<dbReference type="InterPro" id="IPR011991">
    <property type="entry name" value="ArsR-like_HTH"/>
</dbReference>
<dbReference type="Pfam" id="PF09860">
    <property type="entry name" value="DUF2087"/>
    <property type="match status" value="1"/>
</dbReference>
<protein>
    <submittedName>
        <fullName evidence="5">Metalloregulator ArsR/SmtB family transcription factor</fullName>
    </submittedName>
</protein>
<dbReference type="PANTHER" id="PTHR33154">
    <property type="entry name" value="TRANSCRIPTIONAL REGULATOR, ARSR FAMILY"/>
    <property type="match status" value="1"/>
</dbReference>
<dbReference type="InterPro" id="IPR051081">
    <property type="entry name" value="HTH_MetalResp_TranReg"/>
</dbReference>
<dbReference type="EMBL" id="JBHUEM010000028">
    <property type="protein sequence ID" value="MFD1737991.1"/>
    <property type="molecule type" value="Genomic_DNA"/>
</dbReference>
<evidence type="ECO:0000256" key="1">
    <source>
        <dbReference type="ARBA" id="ARBA00023015"/>
    </source>
</evidence>
<gene>
    <name evidence="5" type="ORF">ACFSCX_15750</name>
</gene>
<sequence>MQLSRIVNFYKVLADPTRIRMIMLLAKGPLHGQELAERLSVSTPTITHHANKLREAGLLIQRREKNTIYFSLDERTFLRTNEAIIKMLEGAKREDNDMLQTEHQKVKDSVISNFYTKDGKLKHIPSQLKKKLIVLQEMVEKLEPGKKYQEKEINDFIKQFHEDFATIRREFIMHQFMYRENSVYELNPTELWTRWEELS</sequence>
<evidence type="ECO:0000313" key="5">
    <source>
        <dbReference type="EMBL" id="MFD1737991.1"/>
    </source>
</evidence>
<feature type="domain" description="HTH arsR-type" evidence="4">
    <location>
        <begin position="1"/>
        <end position="92"/>
    </location>
</feature>
<keyword evidence="6" id="KW-1185">Reference proteome</keyword>
<dbReference type="InterPro" id="IPR018656">
    <property type="entry name" value="DUF2087"/>
</dbReference>
<organism evidence="5 6">
    <name type="scientific">Bacillus salitolerans</name>
    <dbReference type="NCBI Taxonomy" id="1437434"/>
    <lineage>
        <taxon>Bacteria</taxon>
        <taxon>Bacillati</taxon>
        <taxon>Bacillota</taxon>
        <taxon>Bacilli</taxon>
        <taxon>Bacillales</taxon>
        <taxon>Bacillaceae</taxon>
        <taxon>Bacillus</taxon>
    </lineage>
</organism>
<dbReference type="NCBIfam" id="NF033788">
    <property type="entry name" value="HTH_metalloreg"/>
    <property type="match status" value="1"/>
</dbReference>
<evidence type="ECO:0000259" key="4">
    <source>
        <dbReference type="PROSITE" id="PS50987"/>
    </source>
</evidence>
<name>A0ABW4LT01_9BACI</name>
<dbReference type="Gene3D" id="1.10.10.10">
    <property type="entry name" value="Winged helix-like DNA-binding domain superfamily/Winged helix DNA-binding domain"/>
    <property type="match status" value="1"/>
</dbReference>
<dbReference type="PRINTS" id="PR00778">
    <property type="entry name" value="HTHARSR"/>
</dbReference>
<dbReference type="SMART" id="SM00418">
    <property type="entry name" value="HTH_ARSR"/>
    <property type="match status" value="1"/>
</dbReference>
<evidence type="ECO:0000313" key="6">
    <source>
        <dbReference type="Proteomes" id="UP001597214"/>
    </source>
</evidence>
<evidence type="ECO:0000256" key="2">
    <source>
        <dbReference type="ARBA" id="ARBA00023125"/>
    </source>
</evidence>
<dbReference type="SUPFAM" id="SSF46785">
    <property type="entry name" value="Winged helix' DNA-binding domain"/>
    <property type="match status" value="1"/>
</dbReference>
<comment type="caution">
    <text evidence="5">The sequence shown here is derived from an EMBL/GenBank/DDBJ whole genome shotgun (WGS) entry which is preliminary data.</text>
</comment>
<dbReference type="InterPro" id="IPR036388">
    <property type="entry name" value="WH-like_DNA-bd_sf"/>
</dbReference>
<dbReference type="Proteomes" id="UP001597214">
    <property type="component" value="Unassembled WGS sequence"/>
</dbReference>
<dbReference type="RefSeq" id="WP_377929210.1">
    <property type="nucleotide sequence ID" value="NZ_JBHUEM010000028.1"/>
</dbReference>
<dbReference type="InterPro" id="IPR001845">
    <property type="entry name" value="HTH_ArsR_DNA-bd_dom"/>
</dbReference>
<reference evidence="6" key="1">
    <citation type="journal article" date="2019" name="Int. J. Syst. Evol. Microbiol.">
        <title>The Global Catalogue of Microorganisms (GCM) 10K type strain sequencing project: providing services to taxonomists for standard genome sequencing and annotation.</title>
        <authorList>
            <consortium name="The Broad Institute Genomics Platform"/>
            <consortium name="The Broad Institute Genome Sequencing Center for Infectious Disease"/>
            <person name="Wu L."/>
            <person name="Ma J."/>
        </authorList>
    </citation>
    <scope>NUCLEOTIDE SEQUENCE [LARGE SCALE GENOMIC DNA]</scope>
    <source>
        <strain evidence="6">CCUG 49339</strain>
    </source>
</reference>
<dbReference type="CDD" id="cd00090">
    <property type="entry name" value="HTH_ARSR"/>
    <property type="match status" value="1"/>
</dbReference>
<keyword evidence="3" id="KW-0804">Transcription</keyword>
<accession>A0ABW4LT01</accession>
<dbReference type="Pfam" id="PF01022">
    <property type="entry name" value="HTH_5"/>
    <property type="match status" value="1"/>
</dbReference>
<keyword evidence="1" id="KW-0805">Transcription regulation</keyword>
<keyword evidence="2" id="KW-0238">DNA-binding</keyword>
<proteinExistence type="predicted"/>
<evidence type="ECO:0000256" key="3">
    <source>
        <dbReference type="ARBA" id="ARBA00023163"/>
    </source>
</evidence>
<dbReference type="PROSITE" id="PS50987">
    <property type="entry name" value="HTH_ARSR_2"/>
    <property type="match status" value="1"/>
</dbReference>